<proteinExistence type="inferred from homology"/>
<comment type="cofactor">
    <cofactor evidence="1">
        <name>FAD</name>
        <dbReference type="ChEBI" id="CHEBI:57692"/>
    </cofactor>
</comment>
<dbReference type="AlphaFoldDB" id="A0A8H6NGA9"/>
<feature type="domain" description="FAD-binding" evidence="7">
    <location>
        <begin position="310"/>
        <end position="365"/>
    </location>
</feature>
<dbReference type="InterPro" id="IPR002938">
    <property type="entry name" value="FAD-bd"/>
</dbReference>
<evidence type="ECO:0000256" key="5">
    <source>
        <dbReference type="ARBA" id="ARBA00023002"/>
    </source>
</evidence>
<comment type="similarity">
    <text evidence="2">Belongs to the paxM FAD-dependent monooxygenase family.</text>
</comment>
<sequence>MTAILQEPNDTRPEANLRVLIVGAGVAGLLLALESKRLGLSPTILERRPKVESAGDFVVLGHSAAKVFKHWPELNKRWQEKSYSVEAWFNRHTGEHVIGPVPLKPTTGRPMLRANLMSMLEEAVIRQQIPIRFNQKVVDFFEDDECGGVVLSSGERISADVVAACDGLHSTSWRLTTGKKPITVSSGSAIYRTSVSAKHVFELDPSLGKQMFGLREGIPYMKWFNGPGMHGLVFGDGDKICWTIHHPENANTSAESWSATVDSAVVAEQLLQQHPDWSRDLLSLVRNTPNGTINDWLLLFRDPEPLWVSTKGRVVQAGDSAHPFLPTSANGATQAMEDAITLAAALRLGVDNGASMKESLVVYNKLRFERTSCAQLMGTIHRQAHHETDWDAVRKSPEIMTKLGPGRWIADHDPEIYAIENFNTCLESIRNNQPFKNTNTPPGFTYQPWTCADLLRRQQEGDQLHLEGDWS</sequence>
<keyword evidence="4" id="KW-0274">FAD</keyword>
<evidence type="ECO:0000313" key="8">
    <source>
        <dbReference type="EMBL" id="KAF6831783.1"/>
    </source>
</evidence>
<accession>A0A8H6NGA9</accession>
<evidence type="ECO:0000256" key="4">
    <source>
        <dbReference type="ARBA" id="ARBA00022827"/>
    </source>
</evidence>
<keyword evidence="9" id="KW-1185">Reference proteome</keyword>
<keyword evidence="5" id="KW-0560">Oxidoreductase</keyword>
<evidence type="ECO:0000313" key="9">
    <source>
        <dbReference type="Proteomes" id="UP000654918"/>
    </source>
</evidence>
<organism evidence="8 9">
    <name type="scientific">Colletotrichum plurivorum</name>
    <dbReference type="NCBI Taxonomy" id="2175906"/>
    <lineage>
        <taxon>Eukaryota</taxon>
        <taxon>Fungi</taxon>
        <taxon>Dikarya</taxon>
        <taxon>Ascomycota</taxon>
        <taxon>Pezizomycotina</taxon>
        <taxon>Sordariomycetes</taxon>
        <taxon>Hypocreomycetidae</taxon>
        <taxon>Glomerellales</taxon>
        <taxon>Glomerellaceae</taxon>
        <taxon>Colletotrichum</taxon>
        <taxon>Colletotrichum orchidearum species complex</taxon>
    </lineage>
</organism>
<name>A0A8H6NGA9_9PEZI</name>
<keyword evidence="6" id="KW-0503">Monooxygenase</keyword>
<reference evidence="8" key="1">
    <citation type="journal article" date="2020" name="Phytopathology">
        <title>Genome Sequence Resources of Colletotrichum truncatum, C. plurivorum, C. musicola, and C. sojae: Four Species Pathogenic to Soybean (Glycine max).</title>
        <authorList>
            <person name="Rogerio F."/>
            <person name="Boufleur T.R."/>
            <person name="Ciampi-Guillardi M."/>
            <person name="Sukno S.A."/>
            <person name="Thon M.R."/>
            <person name="Massola Junior N.S."/>
            <person name="Baroncelli R."/>
        </authorList>
    </citation>
    <scope>NUCLEOTIDE SEQUENCE</scope>
    <source>
        <strain evidence="8">LFN00145</strain>
    </source>
</reference>
<dbReference type="Proteomes" id="UP000654918">
    <property type="component" value="Unassembled WGS sequence"/>
</dbReference>
<dbReference type="PANTHER" id="PTHR13789:SF315">
    <property type="entry name" value="FAD-DEPENDENT MONOOXYGENASE MDPD"/>
    <property type="match status" value="1"/>
</dbReference>
<dbReference type="Pfam" id="PF01494">
    <property type="entry name" value="FAD_binding_3"/>
    <property type="match status" value="2"/>
</dbReference>
<dbReference type="SUPFAM" id="SSF51905">
    <property type="entry name" value="FAD/NAD(P)-binding domain"/>
    <property type="match status" value="1"/>
</dbReference>
<dbReference type="InterPro" id="IPR050493">
    <property type="entry name" value="FAD-dep_Monooxygenase_BioMet"/>
</dbReference>
<evidence type="ECO:0000256" key="3">
    <source>
        <dbReference type="ARBA" id="ARBA00022630"/>
    </source>
</evidence>
<comment type="caution">
    <text evidence="8">The sequence shown here is derived from an EMBL/GenBank/DDBJ whole genome shotgun (WGS) entry which is preliminary data.</text>
</comment>
<evidence type="ECO:0000256" key="1">
    <source>
        <dbReference type="ARBA" id="ARBA00001974"/>
    </source>
</evidence>
<feature type="domain" description="FAD-binding" evidence="7">
    <location>
        <begin position="18"/>
        <end position="172"/>
    </location>
</feature>
<evidence type="ECO:0000256" key="6">
    <source>
        <dbReference type="ARBA" id="ARBA00023033"/>
    </source>
</evidence>
<dbReference type="EMBL" id="WIGO01000077">
    <property type="protein sequence ID" value="KAF6831783.1"/>
    <property type="molecule type" value="Genomic_DNA"/>
</dbReference>
<evidence type="ECO:0000259" key="7">
    <source>
        <dbReference type="Pfam" id="PF01494"/>
    </source>
</evidence>
<protein>
    <recommendedName>
        <fullName evidence="7">FAD-binding domain-containing protein</fullName>
    </recommendedName>
</protein>
<dbReference type="GO" id="GO:0071949">
    <property type="term" value="F:FAD binding"/>
    <property type="evidence" value="ECO:0007669"/>
    <property type="project" value="InterPro"/>
</dbReference>
<keyword evidence="3" id="KW-0285">Flavoprotein</keyword>
<dbReference type="PANTHER" id="PTHR13789">
    <property type="entry name" value="MONOOXYGENASE"/>
    <property type="match status" value="1"/>
</dbReference>
<dbReference type="PRINTS" id="PR00420">
    <property type="entry name" value="RNGMNOXGNASE"/>
</dbReference>
<dbReference type="InterPro" id="IPR036188">
    <property type="entry name" value="FAD/NAD-bd_sf"/>
</dbReference>
<dbReference type="Gene3D" id="3.50.50.60">
    <property type="entry name" value="FAD/NAD(P)-binding domain"/>
    <property type="match status" value="1"/>
</dbReference>
<evidence type="ECO:0000256" key="2">
    <source>
        <dbReference type="ARBA" id="ARBA00007992"/>
    </source>
</evidence>
<gene>
    <name evidence="8" type="ORF">CPLU01_06573</name>
</gene>
<dbReference type="GO" id="GO:0004497">
    <property type="term" value="F:monooxygenase activity"/>
    <property type="evidence" value="ECO:0007669"/>
    <property type="project" value="UniProtKB-KW"/>
</dbReference>